<dbReference type="InterPro" id="IPR001537">
    <property type="entry name" value="SpoU_MeTrfase"/>
</dbReference>
<keyword evidence="1 6" id="KW-0963">Cytoplasm</keyword>
<comment type="similarity">
    <text evidence="6">Belongs to the class IV-like SAM-binding methyltransferase superfamily. RNA methyltransferase TrmH family. TrmL subfamily.</text>
</comment>
<dbReference type="SUPFAM" id="SSF75217">
    <property type="entry name" value="alpha/beta knot"/>
    <property type="match status" value="1"/>
</dbReference>
<dbReference type="PANTHER" id="PTHR42971:SF1">
    <property type="entry name" value="TRNA (CYTIDINE(34)-2'-O)-METHYLTRANSFERASE"/>
    <property type="match status" value="1"/>
</dbReference>
<evidence type="ECO:0000256" key="3">
    <source>
        <dbReference type="ARBA" id="ARBA00022679"/>
    </source>
</evidence>
<evidence type="ECO:0000259" key="7">
    <source>
        <dbReference type="Pfam" id="PF00588"/>
    </source>
</evidence>
<dbReference type="PANTHER" id="PTHR42971">
    <property type="entry name" value="TRNA (CYTIDINE(34)-2'-O)-METHYLTRANSFERASE"/>
    <property type="match status" value="1"/>
</dbReference>
<dbReference type="EC" id="2.1.1.207" evidence="6"/>
<dbReference type="NCBIfam" id="TIGR00185">
    <property type="entry name" value="tRNA_yibK_trmL"/>
    <property type="match status" value="1"/>
</dbReference>
<dbReference type="CDD" id="cd18094">
    <property type="entry name" value="SpoU-like_TrmL"/>
    <property type="match status" value="1"/>
</dbReference>
<comment type="catalytic activity">
    <reaction evidence="6">
        <text>5-carboxymethylaminomethyluridine(34) in tRNA(Leu) + S-adenosyl-L-methionine = 5-carboxymethylaminomethyl-2'-O-methyluridine(34) in tRNA(Leu) + S-adenosyl-L-homocysteine + H(+)</text>
        <dbReference type="Rhea" id="RHEA:43088"/>
        <dbReference type="Rhea" id="RHEA-COMP:10333"/>
        <dbReference type="Rhea" id="RHEA-COMP:10334"/>
        <dbReference type="ChEBI" id="CHEBI:15378"/>
        <dbReference type="ChEBI" id="CHEBI:57856"/>
        <dbReference type="ChEBI" id="CHEBI:59789"/>
        <dbReference type="ChEBI" id="CHEBI:74508"/>
        <dbReference type="ChEBI" id="CHEBI:74511"/>
        <dbReference type="EC" id="2.1.1.207"/>
    </reaction>
</comment>
<protein>
    <recommendedName>
        <fullName evidence="6">tRNA (cytidine(34)-2'-O)-methyltransferase</fullName>
        <ecNumber evidence="6">2.1.1.207</ecNumber>
    </recommendedName>
    <alternativeName>
        <fullName evidence="6">tRNA (cytidine/uridine-2'-O-)-methyltransferase TrmL</fullName>
    </alternativeName>
</protein>
<evidence type="ECO:0000313" key="9">
    <source>
        <dbReference type="Proteomes" id="UP001459204"/>
    </source>
</evidence>
<dbReference type="GO" id="GO:0032259">
    <property type="term" value="P:methylation"/>
    <property type="evidence" value="ECO:0007669"/>
    <property type="project" value="UniProtKB-KW"/>
</dbReference>
<comment type="function">
    <text evidence="6">Methylates the ribose at the nucleotide 34 wobble position in the two leucyl isoacceptors tRNA(Leu)(CmAA) and tRNA(Leu)(cmnm5UmAA). Catalyzes the methyl transfer from S-adenosyl-L-methionine to the 2'-OH of the wobble nucleotide.</text>
</comment>
<comment type="subunit">
    <text evidence="6">Homodimer.</text>
</comment>
<keyword evidence="3 6" id="KW-0808">Transferase</keyword>
<dbReference type="Pfam" id="PF00588">
    <property type="entry name" value="SpoU_methylase"/>
    <property type="match status" value="1"/>
</dbReference>
<feature type="domain" description="tRNA/rRNA methyltransferase SpoU type" evidence="7">
    <location>
        <begin position="8"/>
        <end position="146"/>
    </location>
</feature>
<keyword evidence="9" id="KW-1185">Reference proteome</keyword>
<evidence type="ECO:0000256" key="4">
    <source>
        <dbReference type="ARBA" id="ARBA00022691"/>
    </source>
</evidence>
<feature type="binding site" evidence="6">
    <location>
        <position position="83"/>
    </location>
    <ligand>
        <name>S-adenosyl-L-methionine</name>
        <dbReference type="ChEBI" id="CHEBI:59789"/>
    </ligand>
</feature>
<dbReference type="Proteomes" id="UP001459204">
    <property type="component" value="Unassembled WGS sequence"/>
</dbReference>
<proteinExistence type="inferred from homology"/>
<comment type="catalytic activity">
    <reaction evidence="6">
        <text>cytidine(34) in tRNA + S-adenosyl-L-methionine = 2'-O-methylcytidine(34) in tRNA + S-adenosyl-L-homocysteine + H(+)</text>
        <dbReference type="Rhea" id="RHEA:43084"/>
        <dbReference type="Rhea" id="RHEA-COMP:10331"/>
        <dbReference type="Rhea" id="RHEA-COMP:10332"/>
        <dbReference type="ChEBI" id="CHEBI:15378"/>
        <dbReference type="ChEBI" id="CHEBI:57856"/>
        <dbReference type="ChEBI" id="CHEBI:59789"/>
        <dbReference type="ChEBI" id="CHEBI:74495"/>
        <dbReference type="ChEBI" id="CHEBI:82748"/>
        <dbReference type="EC" id="2.1.1.207"/>
    </reaction>
</comment>
<comment type="subcellular location">
    <subcellularLocation>
        <location evidence="6">Cytoplasm</location>
    </subcellularLocation>
</comment>
<sequence length="159" mass="17593">MTAALDIDVLLYQPEIPPNTGNAIRLCANTGARLHLIEPLGFDLEDKQLRRAGLDYHEYASLQVHASLEAALAHVRPARLFALSTRGAQRYDRPRYQPGDAFLFGPETRGLPQDVLEALPPAQRLRLPMRPDNRSLNLSNSIAVVVFEAWRQAGFPGGA</sequence>
<keyword evidence="4 6" id="KW-0949">S-adenosyl-L-methionine</keyword>
<gene>
    <name evidence="6 8" type="primary">trmL</name>
    <name evidence="8" type="ORF">AAD027_02850</name>
</gene>
<dbReference type="Gene3D" id="3.40.1280.10">
    <property type="match status" value="1"/>
</dbReference>
<dbReference type="InterPro" id="IPR029026">
    <property type="entry name" value="tRNA_m1G_MTases_N"/>
</dbReference>
<feature type="binding site" evidence="6">
    <location>
        <position position="135"/>
    </location>
    <ligand>
        <name>S-adenosyl-L-methionine</name>
        <dbReference type="ChEBI" id="CHEBI:59789"/>
    </ligand>
</feature>
<dbReference type="PIRSF" id="PIRSF029256">
    <property type="entry name" value="SpoU_TrmH_prd"/>
    <property type="match status" value="1"/>
</dbReference>
<comment type="caution">
    <text evidence="8">The sequence shown here is derived from an EMBL/GenBank/DDBJ whole genome shotgun (WGS) entry which is preliminary data.</text>
</comment>
<name>A0ABU9IWI4_9GAMM</name>
<dbReference type="InterPro" id="IPR016914">
    <property type="entry name" value="TrmL"/>
</dbReference>
<dbReference type="GO" id="GO:0008168">
    <property type="term" value="F:methyltransferase activity"/>
    <property type="evidence" value="ECO:0007669"/>
    <property type="project" value="UniProtKB-KW"/>
</dbReference>
<dbReference type="InterPro" id="IPR029028">
    <property type="entry name" value="Alpha/beta_knot_MTases"/>
</dbReference>
<evidence type="ECO:0000256" key="2">
    <source>
        <dbReference type="ARBA" id="ARBA00022603"/>
    </source>
</evidence>
<organism evidence="8 9">
    <name type="scientific">Pseudoxanthomonas putridarboris</name>
    <dbReference type="NCBI Taxonomy" id="752605"/>
    <lineage>
        <taxon>Bacteria</taxon>
        <taxon>Pseudomonadati</taxon>
        <taxon>Pseudomonadota</taxon>
        <taxon>Gammaproteobacteria</taxon>
        <taxon>Lysobacterales</taxon>
        <taxon>Lysobacteraceae</taxon>
        <taxon>Pseudoxanthomonas</taxon>
    </lineage>
</organism>
<dbReference type="EMBL" id="JBBWWT010000001">
    <property type="protein sequence ID" value="MEL1263307.1"/>
    <property type="molecule type" value="Genomic_DNA"/>
</dbReference>
<dbReference type="HAMAP" id="MF_01885">
    <property type="entry name" value="tRNA_methyltr_TrmL"/>
    <property type="match status" value="1"/>
</dbReference>
<keyword evidence="2 6" id="KW-0489">Methyltransferase</keyword>
<evidence type="ECO:0000313" key="8">
    <source>
        <dbReference type="EMBL" id="MEL1263307.1"/>
    </source>
</evidence>
<accession>A0ABU9IWI4</accession>
<keyword evidence="5 6" id="KW-0819">tRNA processing</keyword>
<feature type="binding site" evidence="6">
    <location>
        <position position="105"/>
    </location>
    <ligand>
        <name>S-adenosyl-L-methionine</name>
        <dbReference type="ChEBI" id="CHEBI:59789"/>
    </ligand>
</feature>
<dbReference type="RefSeq" id="WP_341724490.1">
    <property type="nucleotide sequence ID" value="NZ_JBBWWT010000001.1"/>
</dbReference>
<reference evidence="8 9" key="1">
    <citation type="submission" date="2024-04" db="EMBL/GenBank/DDBJ databases">
        <title>Draft genome sequence of Pseudoxanthomonas putridarboris WD12.</title>
        <authorList>
            <person name="Oh J."/>
        </authorList>
    </citation>
    <scope>NUCLEOTIDE SEQUENCE [LARGE SCALE GENOMIC DNA]</scope>
    <source>
        <strain evidence="8 9">WD12</strain>
    </source>
</reference>
<feature type="binding site" evidence="6">
    <location>
        <position position="127"/>
    </location>
    <ligand>
        <name>S-adenosyl-L-methionine</name>
        <dbReference type="ChEBI" id="CHEBI:59789"/>
    </ligand>
</feature>
<evidence type="ECO:0000256" key="1">
    <source>
        <dbReference type="ARBA" id="ARBA00022490"/>
    </source>
</evidence>
<evidence type="ECO:0000256" key="6">
    <source>
        <dbReference type="HAMAP-Rule" id="MF_01885"/>
    </source>
</evidence>
<evidence type="ECO:0000256" key="5">
    <source>
        <dbReference type="ARBA" id="ARBA00022694"/>
    </source>
</evidence>